<dbReference type="EMBL" id="JAJVDC020000002">
    <property type="protein sequence ID" value="KAL1637856.1"/>
    <property type="molecule type" value="Genomic_DNA"/>
</dbReference>
<organism evidence="2 3">
    <name type="scientific">Neofusicoccum ribis</name>
    <dbReference type="NCBI Taxonomy" id="45134"/>
    <lineage>
        <taxon>Eukaryota</taxon>
        <taxon>Fungi</taxon>
        <taxon>Dikarya</taxon>
        <taxon>Ascomycota</taxon>
        <taxon>Pezizomycotina</taxon>
        <taxon>Dothideomycetes</taxon>
        <taxon>Dothideomycetes incertae sedis</taxon>
        <taxon>Botryosphaeriales</taxon>
        <taxon>Botryosphaeriaceae</taxon>
        <taxon>Neofusicoccum</taxon>
    </lineage>
</organism>
<comment type="caution">
    <text evidence="2">The sequence shown here is derived from an EMBL/GenBank/DDBJ whole genome shotgun (WGS) entry which is preliminary data.</text>
</comment>
<gene>
    <name evidence="2" type="ORF">SLS56_000413</name>
</gene>
<feature type="region of interest" description="Disordered" evidence="1">
    <location>
        <begin position="406"/>
        <end position="430"/>
    </location>
</feature>
<feature type="region of interest" description="Disordered" evidence="1">
    <location>
        <begin position="224"/>
        <end position="293"/>
    </location>
</feature>
<keyword evidence="3" id="KW-1185">Reference proteome</keyword>
<evidence type="ECO:0000313" key="3">
    <source>
        <dbReference type="Proteomes" id="UP001521116"/>
    </source>
</evidence>
<sequence>MASKGYNYCMDTPRHLLKCGHVHISDQTHIRCARNCYAPSRITVKYYLDTDKRFPCNCDRIDAKGVPTCWPQVPPPPCEEGSTGTRRHLLGCQHLVETKNPELCATNCMKMKRYDAIRQRRMDSARGEALELRPDFSCPKCAFEEAEWQYLDLAKVIALPAFQEKYSGLSAIDTLVAIREWLGHQRAGLNAFLFQKRTCESVLALEKASDVTRQMSKMGGGKILSLFQTEPPPPKQPQDTTEPPTPIHELPGNLPDSSTKPPEASAASPKPSSTSVQSSELPQDSLSSVESSADSATSFEVATDIDKLSMAANFSTAPDHELPEWVRDPKVKEKGGRSKAEIEEWTFQMRKAQAGMKGDWAVSEQDIWCAIAQMRGARNTKVNVREGQVEVVTVNPGPARLAIPRRAPSVHSEEGGISANDYEHTIAPES</sequence>
<accession>A0ABR3TEL0</accession>
<evidence type="ECO:0000313" key="2">
    <source>
        <dbReference type="EMBL" id="KAL1637856.1"/>
    </source>
</evidence>
<name>A0ABR3TEL0_9PEZI</name>
<evidence type="ECO:0000256" key="1">
    <source>
        <dbReference type="SAM" id="MobiDB-lite"/>
    </source>
</evidence>
<dbReference type="Proteomes" id="UP001521116">
    <property type="component" value="Unassembled WGS sequence"/>
</dbReference>
<protein>
    <submittedName>
        <fullName evidence="2">Uncharacterized protein</fullName>
    </submittedName>
</protein>
<feature type="compositionally biased region" description="Basic and acidic residues" evidence="1">
    <location>
        <begin position="421"/>
        <end position="430"/>
    </location>
</feature>
<feature type="compositionally biased region" description="Low complexity" evidence="1">
    <location>
        <begin position="257"/>
        <end position="293"/>
    </location>
</feature>
<reference evidence="2 3" key="1">
    <citation type="submission" date="2024-02" db="EMBL/GenBank/DDBJ databases">
        <title>De novo assembly and annotation of 12 fungi associated with fruit tree decline syndrome in Ontario, Canada.</title>
        <authorList>
            <person name="Sulman M."/>
            <person name="Ellouze W."/>
            <person name="Ilyukhin E."/>
        </authorList>
    </citation>
    <scope>NUCLEOTIDE SEQUENCE [LARGE SCALE GENOMIC DNA]</scope>
    <source>
        <strain evidence="2 3">M1-105</strain>
    </source>
</reference>
<proteinExistence type="predicted"/>